<dbReference type="InterPro" id="IPR020004">
    <property type="entry name" value="UDP-GlcNAc_Epase"/>
</dbReference>
<accession>A0A1F4U3I5</accession>
<dbReference type="GO" id="GO:0004553">
    <property type="term" value="F:hydrolase activity, hydrolyzing O-glycosyl compounds"/>
    <property type="evidence" value="ECO:0007669"/>
    <property type="project" value="InterPro"/>
</dbReference>
<dbReference type="InterPro" id="IPR029767">
    <property type="entry name" value="WecB-like"/>
</dbReference>
<dbReference type="SUPFAM" id="SSF53756">
    <property type="entry name" value="UDP-Glycosyltransferase/glycogen phosphorylase"/>
    <property type="match status" value="1"/>
</dbReference>
<dbReference type="Proteomes" id="UP000179242">
    <property type="component" value="Unassembled WGS sequence"/>
</dbReference>
<evidence type="ECO:0000313" key="3">
    <source>
        <dbReference type="Proteomes" id="UP000179242"/>
    </source>
</evidence>
<gene>
    <name evidence="2" type="ORF">A2438_07660</name>
</gene>
<evidence type="ECO:0000313" key="2">
    <source>
        <dbReference type="EMBL" id="OGC39427.1"/>
    </source>
</evidence>
<dbReference type="Gene3D" id="3.40.50.2000">
    <property type="entry name" value="Glycogen Phosphorylase B"/>
    <property type="match status" value="2"/>
</dbReference>
<dbReference type="InterPro" id="IPR003331">
    <property type="entry name" value="UDP_GlcNAc_Epimerase_2_dom"/>
</dbReference>
<dbReference type="Pfam" id="PF02350">
    <property type="entry name" value="Epimerase_2"/>
    <property type="match status" value="1"/>
</dbReference>
<name>A0A1F4U3I5_UNCSA</name>
<dbReference type="NCBIfam" id="TIGR03568">
    <property type="entry name" value="NeuC_NnaA"/>
    <property type="match status" value="1"/>
</dbReference>
<dbReference type="AlphaFoldDB" id="A0A1F4U3I5"/>
<dbReference type="GO" id="GO:0006047">
    <property type="term" value="P:UDP-N-acetylglucosamine metabolic process"/>
    <property type="evidence" value="ECO:0007669"/>
    <property type="project" value="InterPro"/>
</dbReference>
<dbReference type="CDD" id="cd03786">
    <property type="entry name" value="GTB_UDP-GlcNAc_2-Epimerase"/>
    <property type="match status" value="1"/>
</dbReference>
<protein>
    <submittedName>
        <fullName evidence="2">UDP-N-acetyl-D-glucosamine 2-epimerase, UDP-hydrolysing</fullName>
    </submittedName>
</protein>
<evidence type="ECO:0000259" key="1">
    <source>
        <dbReference type="Pfam" id="PF02350"/>
    </source>
</evidence>
<reference evidence="2 3" key="1">
    <citation type="journal article" date="2016" name="Nat. Commun.">
        <title>Thousands of microbial genomes shed light on interconnected biogeochemical processes in an aquifer system.</title>
        <authorList>
            <person name="Anantharaman K."/>
            <person name="Brown C.T."/>
            <person name="Hug L.A."/>
            <person name="Sharon I."/>
            <person name="Castelle C.J."/>
            <person name="Probst A.J."/>
            <person name="Thomas B.C."/>
            <person name="Singh A."/>
            <person name="Wilkins M.J."/>
            <person name="Karaoz U."/>
            <person name="Brodie E.L."/>
            <person name="Williams K.H."/>
            <person name="Hubbard S.S."/>
            <person name="Banfield J.F."/>
        </authorList>
    </citation>
    <scope>NUCLEOTIDE SEQUENCE [LARGE SCALE GENOMIC DNA]</scope>
</reference>
<sequence length="372" mass="40903">MNKNICVITGTRAEYGVLKPLLSEIGKNRNLNLQLVVMGMHLMREFGYSIDEIKKDGFKISAVVNNAYKEDSKSAMVVSLGKEMGALPSIFKKLNPEIVVTIGDRGEMLVAAMVAKVLGISVAHIHGGDVSGNVDDLFRHALTKISDFHFPATKKSKERILGFGEHPKYVWRVGALGLDSILKPGAFENKYGIDFSSRYILVVQHPVVSESGQAKQQAVQTLEAVKETGMKAIVVYPNADAGGRKIIEVIKEYEGVQGFKIFKNLPHDIFLFIMSNAAVMVGNSSSGIIEAASYKVPVVNIGSRQKGRERGSNVINVGHDKKAIKRAINRALFDKGFRKKLANVKNPYGDGRTARKIVKILQRVGKNELKIR</sequence>
<feature type="domain" description="UDP-N-acetylglucosamine 2-epimerase" evidence="1">
    <location>
        <begin position="24"/>
        <end position="361"/>
    </location>
</feature>
<comment type="caution">
    <text evidence="2">The sequence shown here is derived from an EMBL/GenBank/DDBJ whole genome shotgun (WGS) entry which is preliminary data.</text>
</comment>
<proteinExistence type="predicted"/>
<organism evidence="2 3">
    <name type="scientific">candidate division WOR-1 bacterium RIFOXYC2_FULL_46_14</name>
    <dbReference type="NCBI Taxonomy" id="1802587"/>
    <lineage>
        <taxon>Bacteria</taxon>
        <taxon>Bacillati</taxon>
        <taxon>Saganbacteria</taxon>
    </lineage>
</organism>
<dbReference type="PANTHER" id="PTHR43174:SF3">
    <property type="entry name" value="UDP-N-ACETYLGLUCOSAMINE 2-EPIMERASE"/>
    <property type="match status" value="1"/>
</dbReference>
<dbReference type="EMBL" id="MEUJ01000008">
    <property type="protein sequence ID" value="OGC39427.1"/>
    <property type="molecule type" value="Genomic_DNA"/>
</dbReference>
<dbReference type="PANTHER" id="PTHR43174">
    <property type="entry name" value="UDP-N-ACETYLGLUCOSAMINE 2-EPIMERASE"/>
    <property type="match status" value="1"/>
</dbReference>